<feature type="region of interest" description="Disordered" evidence="1">
    <location>
        <begin position="352"/>
        <end position="376"/>
    </location>
</feature>
<gene>
    <name evidence="2" type="ORF">GSI_09521</name>
</gene>
<protein>
    <submittedName>
        <fullName evidence="2">Uncharacterized protein</fullName>
    </submittedName>
</protein>
<name>A0A2G8S3L8_9APHY</name>
<evidence type="ECO:0000313" key="2">
    <source>
        <dbReference type="EMBL" id="PIL28370.1"/>
    </source>
</evidence>
<evidence type="ECO:0000313" key="3">
    <source>
        <dbReference type="Proteomes" id="UP000230002"/>
    </source>
</evidence>
<evidence type="ECO:0000256" key="1">
    <source>
        <dbReference type="SAM" id="MobiDB-lite"/>
    </source>
</evidence>
<reference evidence="2 3" key="1">
    <citation type="journal article" date="2015" name="Sci. Rep.">
        <title>Chromosome-level genome map provides insights into diverse defense mechanisms in the medicinal fungus Ganoderma sinense.</title>
        <authorList>
            <person name="Zhu Y."/>
            <person name="Xu J."/>
            <person name="Sun C."/>
            <person name="Zhou S."/>
            <person name="Xu H."/>
            <person name="Nelson D.R."/>
            <person name="Qian J."/>
            <person name="Song J."/>
            <person name="Luo H."/>
            <person name="Xiang L."/>
            <person name="Li Y."/>
            <person name="Xu Z."/>
            <person name="Ji A."/>
            <person name="Wang L."/>
            <person name="Lu S."/>
            <person name="Hayward A."/>
            <person name="Sun W."/>
            <person name="Li X."/>
            <person name="Schwartz D.C."/>
            <person name="Wang Y."/>
            <person name="Chen S."/>
        </authorList>
    </citation>
    <scope>NUCLEOTIDE SEQUENCE [LARGE SCALE GENOMIC DNA]</scope>
    <source>
        <strain evidence="2 3">ZZ0214-1</strain>
    </source>
</reference>
<dbReference type="Proteomes" id="UP000230002">
    <property type="component" value="Unassembled WGS sequence"/>
</dbReference>
<feature type="compositionally biased region" description="Acidic residues" evidence="1">
    <location>
        <begin position="105"/>
        <end position="133"/>
    </location>
</feature>
<organism evidence="2 3">
    <name type="scientific">Ganoderma sinense ZZ0214-1</name>
    <dbReference type="NCBI Taxonomy" id="1077348"/>
    <lineage>
        <taxon>Eukaryota</taxon>
        <taxon>Fungi</taxon>
        <taxon>Dikarya</taxon>
        <taxon>Basidiomycota</taxon>
        <taxon>Agaricomycotina</taxon>
        <taxon>Agaricomycetes</taxon>
        <taxon>Polyporales</taxon>
        <taxon>Polyporaceae</taxon>
        <taxon>Ganoderma</taxon>
    </lineage>
</organism>
<comment type="caution">
    <text evidence="2">The sequence shown here is derived from an EMBL/GenBank/DDBJ whole genome shotgun (WGS) entry which is preliminary data.</text>
</comment>
<dbReference type="AlphaFoldDB" id="A0A2G8S3L8"/>
<feature type="region of interest" description="Disordered" evidence="1">
    <location>
        <begin position="192"/>
        <end position="215"/>
    </location>
</feature>
<proteinExistence type="predicted"/>
<feature type="compositionally biased region" description="Low complexity" evidence="1">
    <location>
        <begin position="79"/>
        <end position="89"/>
    </location>
</feature>
<dbReference type="EMBL" id="AYKW01000024">
    <property type="protein sequence ID" value="PIL28370.1"/>
    <property type="molecule type" value="Genomic_DNA"/>
</dbReference>
<sequence>MSPRNPFDSLPLGHSNIPLSPVLSLEQRGGYESLVSPTNENSSLVCLRKIVRDAADGNSSSSTHNEAGAQIPLTTEAHPTISTPSPISTGSLRCTDFDRLPSPSSDDDSDSEAEAAVESDTDVSEPDSPEDDEDDFALRAMAFARMRASSFGLGAAMTGFNNMLLSNDDESEESSDKINSVVSSLVSTINSAPPALERHVSQSTTDSSDDSENLTDAERAECDMVKAFTKRWAENVKLCSTYWQGTRPIPYKQRSVPTGQYFTLYKTEQAIRNVSSYLNIPPPLEVDLPQPRLSWDPVHVGLAECVESGTLEPPPPLPAWYSPQARLDSIRAEFNENTRDERKKVQPVEARQLAGAKGNARKQKEAHTDRMRSTHGRSRLSVNITAFVDGTAVDTDAADYNLEATLALRDR</sequence>
<feature type="compositionally biased region" description="Basic and acidic residues" evidence="1">
    <location>
        <begin position="362"/>
        <end position="372"/>
    </location>
</feature>
<feature type="region of interest" description="Disordered" evidence="1">
    <location>
        <begin position="55"/>
        <end position="133"/>
    </location>
</feature>
<keyword evidence="3" id="KW-1185">Reference proteome</keyword>
<accession>A0A2G8S3L8</accession>
<dbReference type="OrthoDB" id="2751520at2759"/>